<dbReference type="AlphaFoldDB" id="Q8NUC7"/>
<dbReference type="HOGENOM" id="CLU_203087_0_0_11"/>
<evidence type="ECO:0008006" key="3">
    <source>
        <dbReference type="Google" id="ProtNLM"/>
    </source>
</evidence>
<dbReference type="STRING" id="196627.cg0014"/>
<dbReference type="KEGG" id="cgl:Cgl0012"/>
<dbReference type="KEGG" id="cgb:cg0014"/>
<organism evidence="1 2">
    <name type="scientific">Corynebacterium glutamicum (strain ATCC 13032 / DSM 20300 / JCM 1318 / BCRC 11384 / CCUG 27702 / LMG 3730 / NBRC 12168 / NCIMB 10025 / NRRL B-2784 / 534)</name>
    <dbReference type="NCBI Taxonomy" id="196627"/>
    <lineage>
        <taxon>Bacteria</taxon>
        <taxon>Bacillati</taxon>
        <taxon>Actinomycetota</taxon>
        <taxon>Actinomycetes</taxon>
        <taxon>Mycobacteriales</taxon>
        <taxon>Corynebacteriaceae</taxon>
        <taxon>Corynebacterium</taxon>
    </lineage>
</organism>
<evidence type="ECO:0000313" key="1">
    <source>
        <dbReference type="EMBL" id="BAB97405.1"/>
    </source>
</evidence>
<name>Q8NUC7_CORGL</name>
<dbReference type="OrthoDB" id="4426404at2"/>
<sequence>MPQNWYQSDTILGMAMTLRLNDAQDRALTLLARTQGCSKQEAATRAIIAAASRAVDDAEIAGLARTMLHEYAGVEKRIRQAR</sequence>
<dbReference type="Proteomes" id="UP000000582">
    <property type="component" value="Chromosome"/>
</dbReference>
<reference evidence="2" key="1">
    <citation type="journal article" date="2003" name="Appl. Microbiol. Biotechnol.">
        <title>The Corynebacterium glutamicum genome: features and impacts on biotechnological processes.</title>
        <authorList>
            <person name="Ikeda M."/>
            <person name="Nakagawa S."/>
        </authorList>
    </citation>
    <scope>NUCLEOTIDE SEQUENCE [LARGE SCALE GENOMIC DNA]</scope>
    <source>
        <strain evidence="2">ATCC 13032 / DSM 20300 / BCRC 11384 / JCM 1318 / LMG 3730 / NCIMB 10025</strain>
    </source>
</reference>
<gene>
    <name evidence="1" type="ordered locus">Cgl0012</name>
</gene>
<accession>Q6M8X0</accession>
<proteinExistence type="predicted"/>
<protein>
    <recommendedName>
        <fullName evidence="3">CopG family transcriptional regulator</fullName>
    </recommendedName>
</protein>
<dbReference type="BioCyc" id="CORYNE:G18NG-9552-MONOMER"/>
<accession>Q8NUC7</accession>
<keyword evidence="2" id="KW-1185">Reference proteome</keyword>
<evidence type="ECO:0000313" key="2">
    <source>
        <dbReference type="Proteomes" id="UP000000582"/>
    </source>
</evidence>
<dbReference type="eggNOG" id="ENOG5033K3I">
    <property type="taxonomic scope" value="Bacteria"/>
</dbReference>
<dbReference type="EMBL" id="BA000036">
    <property type="protein sequence ID" value="BAB97405.1"/>
    <property type="molecule type" value="Genomic_DNA"/>
</dbReference>